<gene>
    <name evidence="1" type="ORF">BAOM_2096</name>
</gene>
<dbReference type="EMBL" id="CP026095">
    <property type="protein sequence ID" value="AZV42705.1"/>
    <property type="molecule type" value="Genomic_DNA"/>
</dbReference>
<evidence type="ECO:0000313" key="1">
    <source>
        <dbReference type="EMBL" id="AZV42705.1"/>
    </source>
</evidence>
<organism evidence="1 2">
    <name type="scientific">Peribacillus asahii</name>
    <dbReference type="NCBI Taxonomy" id="228899"/>
    <lineage>
        <taxon>Bacteria</taxon>
        <taxon>Bacillati</taxon>
        <taxon>Bacillota</taxon>
        <taxon>Bacilli</taxon>
        <taxon>Bacillales</taxon>
        <taxon>Bacillaceae</taxon>
        <taxon>Peribacillus</taxon>
    </lineage>
</organism>
<accession>A0A3T0KR26</accession>
<dbReference type="AlphaFoldDB" id="A0A3T0KR26"/>
<dbReference type="KEGG" id="pasa:BAOM_2096"/>
<sequence length="43" mass="4815">MSKITEIYAQYKAGKKFKTVSELVEESLHIKNPSDLVGSNKAM</sequence>
<evidence type="ECO:0000313" key="2">
    <source>
        <dbReference type="Proteomes" id="UP000283095"/>
    </source>
</evidence>
<proteinExistence type="predicted"/>
<reference evidence="1 2" key="1">
    <citation type="submission" date="2018-01" db="EMBL/GenBank/DDBJ databases">
        <title>Bacillus asahii Genome sequencing and assembly.</title>
        <authorList>
            <person name="Jiang H."/>
            <person name="Feng Y."/>
            <person name="Zhao F."/>
            <person name="Lin X."/>
        </authorList>
    </citation>
    <scope>NUCLEOTIDE SEQUENCE [LARGE SCALE GENOMIC DNA]</scope>
    <source>
        <strain evidence="1 2">OM18</strain>
    </source>
</reference>
<protein>
    <submittedName>
        <fullName evidence="1">Uncharacterized protein</fullName>
    </submittedName>
</protein>
<name>A0A3T0KR26_9BACI</name>
<dbReference type="Proteomes" id="UP000283095">
    <property type="component" value="Chromosome"/>
</dbReference>